<evidence type="ECO:0000313" key="1">
    <source>
        <dbReference type="EMBL" id="GIQ86205.1"/>
    </source>
</evidence>
<accession>A0A9K3GL40</accession>
<organism evidence="1 2">
    <name type="scientific">Kipferlia bialata</name>
    <dbReference type="NCBI Taxonomy" id="797122"/>
    <lineage>
        <taxon>Eukaryota</taxon>
        <taxon>Metamonada</taxon>
        <taxon>Carpediemonas-like organisms</taxon>
        <taxon>Kipferlia</taxon>
    </lineage>
</organism>
<dbReference type="AlphaFoldDB" id="A0A9K3GL40"/>
<feature type="non-terminal residue" evidence="1">
    <location>
        <position position="1"/>
    </location>
</feature>
<keyword evidence="2" id="KW-1185">Reference proteome</keyword>
<evidence type="ECO:0000313" key="2">
    <source>
        <dbReference type="Proteomes" id="UP000265618"/>
    </source>
</evidence>
<protein>
    <submittedName>
        <fullName evidence="1">Uncharacterized protein</fullName>
    </submittedName>
</protein>
<sequence>EAEDRQKESNEDRQREEEKHIRLGCVLTWYEYPSMLPIRGISVPGLILSSAVSSAADTVGFLTDEAIYVWGTSKALVRVEMAKLYPRTILYIPTVQTSSVKGSLETLADTLCCSFSRDGREGLWVVDETK</sequence>
<comment type="caution">
    <text evidence="1">The sequence shown here is derived from an EMBL/GenBank/DDBJ whole genome shotgun (WGS) entry which is preliminary data.</text>
</comment>
<proteinExistence type="predicted"/>
<dbReference type="EMBL" id="BDIP01002376">
    <property type="protein sequence ID" value="GIQ86205.1"/>
    <property type="molecule type" value="Genomic_DNA"/>
</dbReference>
<reference evidence="1 2" key="1">
    <citation type="journal article" date="2018" name="PLoS ONE">
        <title>The draft genome of Kipferlia bialata reveals reductive genome evolution in fornicate parasites.</title>
        <authorList>
            <person name="Tanifuji G."/>
            <person name="Takabayashi S."/>
            <person name="Kume K."/>
            <person name="Takagi M."/>
            <person name="Nakayama T."/>
            <person name="Kamikawa R."/>
            <person name="Inagaki Y."/>
            <person name="Hashimoto T."/>
        </authorList>
    </citation>
    <scope>NUCLEOTIDE SEQUENCE [LARGE SCALE GENOMIC DNA]</scope>
    <source>
        <strain evidence="1">NY0173</strain>
    </source>
</reference>
<dbReference type="Proteomes" id="UP000265618">
    <property type="component" value="Unassembled WGS sequence"/>
</dbReference>
<name>A0A9K3GL40_9EUKA</name>
<gene>
    <name evidence="1" type="ORF">KIPB_008011</name>
</gene>